<evidence type="ECO:0000313" key="1">
    <source>
        <dbReference type="EMBL" id="ALG75498.1"/>
    </source>
</evidence>
<reference evidence="2" key="1">
    <citation type="submission" date="2015-08" db="EMBL/GenBank/DDBJ databases">
        <title>Complete Genome Sequence of Azospirillum thiophilum BV-S.</title>
        <authorList>
            <person name="Fomenkov A."/>
            <person name="Vincze T."/>
            <person name="Grabovich M."/>
            <person name="Dubinina G."/>
            <person name="Orlova M."/>
            <person name="Belousova E."/>
            <person name="Roberts R.J."/>
        </authorList>
    </citation>
    <scope>NUCLEOTIDE SEQUENCE [LARGE SCALE GENOMIC DNA]</scope>
    <source>
        <strain evidence="2">BV-S</strain>
    </source>
</reference>
<dbReference type="AlphaFoldDB" id="A0AAC8W5J8"/>
<gene>
    <name evidence="1" type="ORF">AL072_31500</name>
</gene>
<keyword evidence="2" id="KW-1185">Reference proteome</keyword>
<proteinExistence type="predicted"/>
<organism evidence="1 2">
    <name type="scientific">Azospirillum thiophilum</name>
    <dbReference type="NCBI Taxonomy" id="528244"/>
    <lineage>
        <taxon>Bacteria</taxon>
        <taxon>Pseudomonadati</taxon>
        <taxon>Pseudomonadota</taxon>
        <taxon>Alphaproteobacteria</taxon>
        <taxon>Rhodospirillales</taxon>
        <taxon>Azospirillaceae</taxon>
        <taxon>Azospirillum</taxon>
    </lineage>
</organism>
<dbReference type="Proteomes" id="UP000069935">
    <property type="component" value="Chromosome 7"/>
</dbReference>
<protein>
    <submittedName>
        <fullName evidence="1">Uncharacterized protein</fullName>
    </submittedName>
</protein>
<sequence>MDEEGSMSVTLRFREEGAAFERAKRVADALGLSMEEYLFACVAEGHKVLRARCAAARSELEEPAFIRRGYPVAPPWTGME</sequence>
<dbReference type="EMBL" id="CP012407">
    <property type="protein sequence ID" value="ALG75498.1"/>
    <property type="molecule type" value="Genomic_DNA"/>
</dbReference>
<dbReference type="KEGG" id="ati:AL072_31500"/>
<evidence type="ECO:0000313" key="2">
    <source>
        <dbReference type="Proteomes" id="UP000069935"/>
    </source>
</evidence>
<accession>A0AAC8W5J8</accession>
<name>A0AAC8W5J8_9PROT</name>
<reference evidence="1 2" key="2">
    <citation type="journal article" date="2016" name="Genome Announc.">
        <title>Complete Genome Sequence of a Strain of Azospirillum thiophilum Isolated from a Sulfide Spring.</title>
        <authorList>
            <person name="Fomenkov A."/>
            <person name="Vincze T."/>
            <person name="Grabovich M."/>
            <person name="Anton B.P."/>
            <person name="Dubinina G."/>
            <person name="Orlova M."/>
            <person name="Belousova E."/>
            <person name="Roberts R.J."/>
        </authorList>
    </citation>
    <scope>NUCLEOTIDE SEQUENCE [LARGE SCALE GENOMIC DNA]</scope>
    <source>
        <strain evidence="1 2">BV-S</strain>
    </source>
</reference>